<dbReference type="EMBL" id="LGUA01000044">
    <property type="protein sequence ID" value="OAX84865.1"/>
    <property type="molecule type" value="Genomic_DNA"/>
</dbReference>
<evidence type="ECO:0000313" key="1">
    <source>
        <dbReference type="EMBL" id="OAX84865.1"/>
    </source>
</evidence>
<dbReference type="OrthoDB" id="6329284at2759"/>
<organism evidence="1 2">
    <name type="scientific">Emergomyces africanus</name>
    <dbReference type="NCBI Taxonomy" id="1955775"/>
    <lineage>
        <taxon>Eukaryota</taxon>
        <taxon>Fungi</taxon>
        <taxon>Dikarya</taxon>
        <taxon>Ascomycota</taxon>
        <taxon>Pezizomycotina</taxon>
        <taxon>Eurotiomycetes</taxon>
        <taxon>Eurotiomycetidae</taxon>
        <taxon>Onygenales</taxon>
        <taxon>Ajellomycetaceae</taxon>
        <taxon>Emergomyces</taxon>
    </lineage>
</organism>
<dbReference type="Proteomes" id="UP000091918">
    <property type="component" value="Unassembled WGS sequence"/>
</dbReference>
<dbReference type="Gene3D" id="3.90.1590.10">
    <property type="entry name" value="glutathione-dependent formaldehyde- activating enzyme (gfa)"/>
    <property type="match status" value="1"/>
</dbReference>
<dbReference type="PANTHER" id="PTHR33337">
    <property type="entry name" value="GFA DOMAIN-CONTAINING PROTEIN"/>
    <property type="match status" value="1"/>
</dbReference>
<accession>A0A1B7P744</accession>
<proteinExistence type="predicted"/>
<evidence type="ECO:0000313" key="2">
    <source>
        <dbReference type="Proteomes" id="UP000091918"/>
    </source>
</evidence>
<name>A0A1B7P744_9EURO</name>
<evidence type="ECO:0008006" key="3">
    <source>
        <dbReference type="Google" id="ProtNLM"/>
    </source>
</evidence>
<dbReference type="SUPFAM" id="SSF51316">
    <property type="entry name" value="Mss4-like"/>
    <property type="match status" value="2"/>
</dbReference>
<comment type="caution">
    <text evidence="1">The sequence shown here is derived from an EMBL/GenBank/DDBJ whole genome shotgun (WGS) entry which is preliminary data.</text>
</comment>
<dbReference type="AlphaFoldDB" id="A0A1B7P744"/>
<reference evidence="1 2" key="1">
    <citation type="submission" date="2015-07" db="EMBL/GenBank/DDBJ databases">
        <title>Emmonsia species relationships and genome sequence.</title>
        <authorList>
            <person name="Cuomo C.A."/>
            <person name="Schwartz I.S."/>
            <person name="Kenyon C."/>
            <person name="de Hoog G.S."/>
            <person name="Govender N.P."/>
            <person name="Botha A."/>
            <person name="Moreno L."/>
            <person name="de Vries M."/>
            <person name="Munoz J.F."/>
            <person name="Stielow J.B."/>
        </authorList>
    </citation>
    <scope>NUCLEOTIDE SEQUENCE [LARGE SCALE GENOMIC DNA]</scope>
    <source>
        <strain evidence="1 2">CBS 136260</strain>
    </source>
</reference>
<keyword evidence="2" id="KW-1185">Reference proteome</keyword>
<dbReference type="InterPro" id="IPR011057">
    <property type="entry name" value="Mss4-like_sf"/>
</dbReference>
<sequence>MTSLPLEPFALHGGCHCSAIRYKISFAKFDDRPVLNPNHPPNQPDIRAPLLCFDHCSDCRSASGVPVQLWNICPQQSITFSLLRRLDGCFADSGSNPSGGCGGRIDITGDQIVHPNETTKETYLAYYASSKSVWRTFCSQCGTNISFVAFEEAGSETLMDLGVGTLDHESLQLVGIPQRHIWWDSGINWVKLLIEAGETANPHTALPKHPAGDICEIIQGSSPNTEK</sequence>
<gene>
    <name evidence="1" type="ORF">ACJ72_00767</name>
</gene>
<dbReference type="STRING" id="1658172.A0A1B7P744"/>
<dbReference type="PANTHER" id="PTHR33337:SF40">
    <property type="entry name" value="CENP-V_GFA DOMAIN-CONTAINING PROTEIN-RELATED"/>
    <property type="match status" value="1"/>
</dbReference>
<protein>
    <recommendedName>
        <fullName evidence="3">CENP-V/GFA domain-containing protein</fullName>
    </recommendedName>
</protein>